<proteinExistence type="inferred from homology"/>
<dbReference type="GO" id="GO:0016020">
    <property type="term" value="C:membrane"/>
    <property type="evidence" value="ECO:0007669"/>
    <property type="project" value="UniProtKB-SubCell"/>
</dbReference>
<evidence type="ECO:0000256" key="2">
    <source>
        <dbReference type="ARBA" id="ARBA00009370"/>
    </source>
</evidence>
<dbReference type="GO" id="GO:0010027">
    <property type="term" value="P:thylakoid membrane organization"/>
    <property type="evidence" value="ECO:0007669"/>
    <property type="project" value="TreeGrafter"/>
</dbReference>
<dbReference type="Gene3D" id="2.10.109.10">
    <property type="entry name" value="Umud Fragment, subunit A"/>
    <property type="match status" value="1"/>
</dbReference>
<evidence type="ECO:0000313" key="10">
    <source>
        <dbReference type="Proteomes" id="UP000249633"/>
    </source>
</evidence>
<dbReference type="AlphaFoldDB" id="A0A2W5D9R1"/>
<dbReference type="InterPro" id="IPR019533">
    <property type="entry name" value="Peptidase_S26"/>
</dbReference>
<protein>
    <recommendedName>
        <fullName evidence="4 7">Signal peptidase I</fullName>
        <ecNumber evidence="3 7">3.4.21.89</ecNumber>
    </recommendedName>
</protein>
<evidence type="ECO:0000259" key="8">
    <source>
        <dbReference type="Pfam" id="PF10502"/>
    </source>
</evidence>
<evidence type="ECO:0000256" key="1">
    <source>
        <dbReference type="ARBA" id="ARBA00000677"/>
    </source>
</evidence>
<feature type="active site" evidence="6">
    <location>
        <position position="37"/>
    </location>
</feature>
<evidence type="ECO:0000256" key="7">
    <source>
        <dbReference type="RuleBase" id="RU362042"/>
    </source>
</evidence>
<dbReference type="PRINTS" id="PR00727">
    <property type="entry name" value="LEADERPTASE"/>
</dbReference>
<dbReference type="CDD" id="cd06530">
    <property type="entry name" value="S26_SPase_I"/>
    <property type="match status" value="1"/>
</dbReference>
<dbReference type="Proteomes" id="UP000249633">
    <property type="component" value="Unassembled WGS sequence"/>
</dbReference>
<dbReference type="PANTHER" id="PTHR43390">
    <property type="entry name" value="SIGNAL PEPTIDASE I"/>
    <property type="match status" value="1"/>
</dbReference>
<feature type="domain" description="Peptidase S26" evidence="8">
    <location>
        <begin position="13"/>
        <end position="202"/>
    </location>
</feature>
<dbReference type="GO" id="GO:0006465">
    <property type="term" value="P:signal peptide processing"/>
    <property type="evidence" value="ECO:0007669"/>
    <property type="project" value="InterPro"/>
</dbReference>
<keyword evidence="7" id="KW-0645">Protease</keyword>
<comment type="subcellular location">
    <subcellularLocation>
        <location evidence="7">Membrane</location>
        <topology evidence="7">Single-pass type II membrane protein</topology>
    </subcellularLocation>
</comment>
<comment type="caution">
    <text evidence="9">The sequence shown here is derived from an EMBL/GenBank/DDBJ whole genome shotgun (WGS) entry which is preliminary data.</text>
</comment>
<evidence type="ECO:0000256" key="4">
    <source>
        <dbReference type="ARBA" id="ARBA00019232"/>
    </source>
</evidence>
<accession>A0A2W5D9R1</accession>
<dbReference type="Pfam" id="PF10502">
    <property type="entry name" value="Peptidase_S26"/>
    <property type="match status" value="1"/>
</dbReference>
<dbReference type="InterPro" id="IPR000223">
    <property type="entry name" value="Pept_S26A_signal_pept_1"/>
</dbReference>
<sequence>MKYRTLLRNNRGFLLFLVSFALLRTAVADWNPIPSGSMRPTLKEGDVVLVNRLAYDLKLPLTDVVLLPLGEPRRGDVVTFSSPATGTRLIKRIVGLPGDRIALHDDQLWINGQPLAYGPAQHAGEWLAPGWATDALRRTEHLPGRPHLVQQLPAVTARRDMAEITLPPDQFFMMGDNRDNSEDSRYFGPVPRQAFIGRAHHVLVSADWLGEDGWRMAPRWGRWGSEIQ</sequence>
<feature type="active site" evidence="6">
    <location>
        <position position="91"/>
    </location>
</feature>
<dbReference type="PROSITE" id="PS00761">
    <property type="entry name" value="SPASE_I_3"/>
    <property type="match status" value="1"/>
</dbReference>
<organism evidence="9 10">
    <name type="scientific">Roseateles depolymerans</name>
    <dbReference type="NCBI Taxonomy" id="76731"/>
    <lineage>
        <taxon>Bacteria</taxon>
        <taxon>Pseudomonadati</taxon>
        <taxon>Pseudomonadota</taxon>
        <taxon>Betaproteobacteria</taxon>
        <taxon>Burkholderiales</taxon>
        <taxon>Sphaerotilaceae</taxon>
        <taxon>Roseateles</taxon>
    </lineage>
</organism>
<dbReference type="NCBIfam" id="TIGR02227">
    <property type="entry name" value="sigpep_I_bact"/>
    <property type="match status" value="1"/>
</dbReference>
<comment type="similarity">
    <text evidence="2 7">Belongs to the peptidase S26 family.</text>
</comment>
<dbReference type="GO" id="GO:0004252">
    <property type="term" value="F:serine-type endopeptidase activity"/>
    <property type="evidence" value="ECO:0007669"/>
    <property type="project" value="InterPro"/>
</dbReference>
<reference evidence="9 10" key="1">
    <citation type="submission" date="2017-08" db="EMBL/GenBank/DDBJ databases">
        <title>Infants hospitalized years apart are colonized by the same room-sourced microbial strains.</title>
        <authorList>
            <person name="Brooks B."/>
            <person name="Olm M.R."/>
            <person name="Firek B.A."/>
            <person name="Baker R."/>
            <person name="Thomas B.C."/>
            <person name="Morowitz M.J."/>
            <person name="Banfield J.F."/>
        </authorList>
    </citation>
    <scope>NUCLEOTIDE SEQUENCE [LARGE SCALE GENOMIC DNA]</scope>
    <source>
        <strain evidence="9">S2_012_000_R2_81</strain>
    </source>
</reference>
<dbReference type="GO" id="GO:0009003">
    <property type="term" value="F:signal peptidase activity"/>
    <property type="evidence" value="ECO:0007669"/>
    <property type="project" value="UniProtKB-EC"/>
</dbReference>
<dbReference type="EMBL" id="QFOD01000021">
    <property type="protein sequence ID" value="PZP28765.1"/>
    <property type="molecule type" value="Genomic_DNA"/>
</dbReference>
<evidence type="ECO:0000256" key="5">
    <source>
        <dbReference type="ARBA" id="ARBA00022801"/>
    </source>
</evidence>
<evidence type="ECO:0000256" key="3">
    <source>
        <dbReference type="ARBA" id="ARBA00013208"/>
    </source>
</evidence>
<dbReference type="PROSITE" id="PS00760">
    <property type="entry name" value="SPASE_I_2"/>
    <property type="match status" value="1"/>
</dbReference>
<comment type="catalytic activity">
    <reaction evidence="1 7">
        <text>Cleavage of hydrophobic, N-terminal signal or leader sequences from secreted and periplasmic proteins.</text>
        <dbReference type="EC" id="3.4.21.89"/>
    </reaction>
</comment>
<dbReference type="EC" id="3.4.21.89" evidence="3 7"/>
<name>A0A2W5D9R1_9BURK</name>
<evidence type="ECO:0000256" key="6">
    <source>
        <dbReference type="PIRSR" id="PIRSR600223-1"/>
    </source>
</evidence>
<keyword evidence="5 7" id="KW-0378">Hydrolase</keyword>
<dbReference type="InterPro" id="IPR019758">
    <property type="entry name" value="Pept_S26A_signal_pept_1_CS"/>
</dbReference>
<dbReference type="SUPFAM" id="SSF51306">
    <property type="entry name" value="LexA/Signal peptidase"/>
    <property type="match status" value="1"/>
</dbReference>
<dbReference type="InterPro" id="IPR019757">
    <property type="entry name" value="Pept_S26A_signal_pept_1_Lys-AS"/>
</dbReference>
<gene>
    <name evidence="9" type="primary">lepB</name>
    <name evidence="9" type="ORF">DI603_18680</name>
</gene>
<evidence type="ECO:0000313" key="9">
    <source>
        <dbReference type="EMBL" id="PZP28765.1"/>
    </source>
</evidence>
<dbReference type="InterPro" id="IPR036286">
    <property type="entry name" value="LexA/Signal_pep-like_sf"/>
</dbReference>
<dbReference type="PANTHER" id="PTHR43390:SF1">
    <property type="entry name" value="CHLOROPLAST PROCESSING PEPTIDASE"/>
    <property type="match status" value="1"/>
</dbReference>